<reference evidence="2" key="2">
    <citation type="journal article" date="2023" name="Int. J. Mol. Sci.">
        <title>De Novo Assembly and Annotation of 11 Diverse Shrub Willow (Salix) Genomes Reveals Novel Gene Organization in Sex-Linked Regions.</title>
        <authorList>
            <person name="Hyden B."/>
            <person name="Feng K."/>
            <person name="Yates T.B."/>
            <person name="Jawdy S."/>
            <person name="Cereghino C."/>
            <person name="Smart L.B."/>
            <person name="Muchero W."/>
        </authorList>
    </citation>
    <scope>NUCLEOTIDE SEQUENCE</scope>
    <source>
        <tissue evidence="2">Shoot tip</tissue>
    </source>
</reference>
<accession>A0ABQ9A1D6</accession>
<feature type="transmembrane region" description="Helical" evidence="1">
    <location>
        <begin position="178"/>
        <end position="197"/>
    </location>
</feature>
<keyword evidence="1" id="KW-0812">Transmembrane</keyword>
<gene>
    <name evidence="2" type="ORF">OIU77_011779</name>
</gene>
<proteinExistence type="predicted"/>
<dbReference type="Proteomes" id="UP001141253">
    <property type="component" value="Chromosome 8"/>
</dbReference>
<evidence type="ECO:0000256" key="1">
    <source>
        <dbReference type="SAM" id="Phobius"/>
    </source>
</evidence>
<feature type="transmembrane region" description="Helical" evidence="1">
    <location>
        <begin position="146"/>
        <end position="166"/>
    </location>
</feature>
<keyword evidence="3" id="KW-1185">Reference proteome</keyword>
<keyword evidence="1" id="KW-1133">Transmembrane helix</keyword>
<dbReference type="EMBL" id="JAPFFI010000023">
    <property type="protein sequence ID" value="KAJ6321766.1"/>
    <property type="molecule type" value="Genomic_DNA"/>
</dbReference>
<organism evidence="2 3">
    <name type="scientific">Salix suchowensis</name>
    <dbReference type="NCBI Taxonomy" id="1278906"/>
    <lineage>
        <taxon>Eukaryota</taxon>
        <taxon>Viridiplantae</taxon>
        <taxon>Streptophyta</taxon>
        <taxon>Embryophyta</taxon>
        <taxon>Tracheophyta</taxon>
        <taxon>Spermatophyta</taxon>
        <taxon>Magnoliopsida</taxon>
        <taxon>eudicotyledons</taxon>
        <taxon>Gunneridae</taxon>
        <taxon>Pentapetalae</taxon>
        <taxon>rosids</taxon>
        <taxon>fabids</taxon>
        <taxon>Malpighiales</taxon>
        <taxon>Salicaceae</taxon>
        <taxon>Saliceae</taxon>
        <taxon>Salix</taxon>
    </lineage>
</organism>
<dbReference type="PANTHER" id="PTHR45631:SF3">
    <property type="entry name" value="OS05G0393100 PROTEIN"/>
    <property type="match status" value="1"/>
</dbReference>
<evidence type="ECO:0000313" key="3">
    <source>
        <dbReference type="Proteomes" id="UP001141253"/>
    </source>
</evidence>
<protein>
    <submittedName>
        <fullName evidence="2">Uncharacterized protein</fullName>
    </submittedName>
</protein>
<name>A0ABQ9A1D6_9ROSI</name>
<evidence type="ECO:0000313" key="2">
    <source>
        <dbReference type="EMBL" id="KAJ6321766.1"/>
    </source>
</evidence>
<keyword evidence="1" id="KW-0472">Membrane</keyword>
<dbReference type="PANTHER" id="PTHR45631">
    <property type="entry name" value="OS07G0107800 PROTEIN-RELATED"/>
    <property type="match status" value="1"/>
</dbReference>
<sequence>MVRSTYLYGGINGNDSPPELMEHSSVANNTEDYRDSMSWLEGRLRVSVLLQIHTRNLTVPLPHSTYYIALYFVHDHNSLPNGVPYYKNLTVTPVAVVVFATKWPLSGLTAIALTPATGSSIDLLINIGEVFDVIALKNTYKRCVHLVQVVLIYNFNVGGIGVGFIIELCFEFVTSIDSIVFMGFFFVGAVIALEALIKSSFQNAPPNCNGNPCMPRQFSWTGIACFEAPRIRVVTLNLTNLGLSGSLLNAVRLTALTGM</sequence>
<reference evidence="2" key="1">
    <citation type="submission" date="2022-10" db="EMBL/GenBank/DDBJ databases">
        <authorList>
            <person name="Hyden B.L."/>
            <person name="Feng K."/>
            <person name="Yates T."/>
            <person name="Jawdy S."/>
            <person name="Smart L.B."/>
            <person name="Muchero W."/>
        </authorList>
    </citation>
    <scope>NUCLEOTIDE SEQUENCE</scope>
    <source>
        <tissue evidence="2">Shoot tip</tissue>
    </source>
</reference>
<comment type="caution">
    <text evidence="2">The sequence shown here is derived from an EMBL/GenBank/DDBJ whole genome shotgun (WGS) entry which is preliminary data.</text>
</comment>